<feature type="transmembrane region" description="Helical" evidence="4">
    <location>
        <begin position="710"/>
        <end position="732"/>
    </location>
</feature>
<feature type="compositionally biased region" description="Polar residues" evidence="3">
    <location>
        <begin position="577"/>
        <end position="587"/>
    </location>
</feature>
<dbReference type="SUPFAM" id="SSF49265">
    <property type="entry name" value="Fibronectin type III"/>
    <property type="match status" value="1"/>
</dbReference>
<feature type="domain" description="Fibronectin type-III" evidence="6">
    <location>
        <begin position="577"/>
        <end position="687"/>
    </location>
</feature>
<dbReference type="PANTHER" id="PTHR10075">
    <property type="entry name" value="BASIGIN RELATED"/>
    <property type="match status" value="1"/>
</dbReference>
<dbReference type="InterPro" id="IPR036116">
    <property type="entry name" value="FN3_sf"/>
</dbReference>
<keyword evidence="4" id="KW-0472">Membrane</keyword>
<dbReference type="SMART" id="SM00409">
    <property type="entry name" value="IG"/>
    <property type="match status" value="3"/>
</dbReference>
<proteinExistence type="predicted"/>
<dbReference type="InterPro" id="IPR003598">
    <property type="entry name" value="Ig_sub2"/>
</dbReference>
<dbReference type="PROSITE" id="PS50853">
    <property type="entry name" value="FN3"/>
    <property type="match status" value="2"/>
</dbReference>
<dbReference type="InterPro" id="IPR013783">
    <property type="entry name" value="Ig-like_fold"/>
</dbReference>
<accession>A0AAD3NPK7</accession>
<dbReference type="InterPro" id="IPR003961">
    <property type="entry name" value="FN3_dom"/>
</dbReference>
<keyword evidence="8" id="KW-1185">Reference proteome</keyword>
<gene>
    <name evidence="7" type="ORF">SUGI_1515530</name>
</gene>
<dbReference type="AlphaFoldDB" id="A0AAD3NPK7"/>
<feature type="domain" description="Ig-like" evidence="5">
    <location>
        <begin position="262"/>
        <end position="360"/>
    </location>
</feature>
<evidence type="ECO:0000259" key="5">
    <source>
        <dbReference type="PROSITE" id="PS50835"/>
    </source>
</evidence>
<evidence type="ECO:0000256" key="1">
    <source>
        <dbReference type="ARBA" id="ARBA00022737"/>
    </source>
</evidence>
<evidence type="ECO:0000259" key="6">
    <source>
        <dbReference type="PROSITE" id="PS50853"/>
    </source>
</evidence>
<keyword evidence="4" id="KW-1133">Transmembrane helix</keyword>
<evidence type="ECO:0000313" key="7">
    <source>
        <dbReference type="EMBL" id="GLJ59600.1"/>
    </source>
</evidence>
<dbReference type="SUPFAM" id="SSF48726">
    <property type="entry name" value="Immunoglobulin"/>
    <property type="match status" value="4"/>
</dbReference>
<dbReference type="PANTHER" id="PTHR10075:SF14">
    <property type="entry name" value="CELL ADHESION MOLECULE DSCAM2-RELATED"/>
    <property type="match status" value="1"/>
</dbReference>
<dbReference type="InterPro" id="IPR036179">
    <property type="entry name" value="Ig-like_dom_sf"/>
</dbReference>
<evidence type="ECO:0000256" key="2">
    <source>
        <dbReference type="ARBA" id="ARBA00023319"/>
    </source>
</evidence>
<keyword evidence="1" id="KW-0677">Repeat</keyword>
<feature type="domain" description="Ig-like" evidence="5">
    <location>
        <begin position="167"/>
        <end position="255"/>
    </location>
</feature>
<evidence type="ECO:0000256" key="3">
    <source>
        <dbReference type="SAM" id="MobiDB-lite"/>
    </source>
</evidence>
<dbReference type="Gene3D" id="2.60.40.10">
    <property type="entry name" value="Immunoglobulins"/>
    <property type="match status" value="6"/>
</dbReference>
<organism evidence="7 8">
    <name type="scientific">Cryptomeria japonica</name>
    <name type="common">Japanese cedar</name>
    <name type="synonym">Cupressus japonica</name>
    <dbReference type="NCBI Taxonomy" id="3369"/>
    <lineage>
        <taxon>Eukaryota</taxon>
        <taxon>Viridiplantae</taxon>
        <taxon>Streptophyta</taxon>
        <taxon>Embryophyta</taxon>
        <taxon>Tracheophyta</taxon>
        <taxon>Spermatophyta</taxon>
        <taxon>Pinopsida</taxon>
        <taxon>Pinidae</taxon>
        <taxon>Conifers II</taxon>
        <taxon>Cupressales</taxon>
        <taxon>Cupressaceae</taxon>
        <taxon>Cryptomeria</taxon>
    </lineage>
</organism>
<dbReference type="Proteomes" id="UP001234787">
    <property type="component" value="Unassembled WGS sequence"/>
</dbReference>
<dbReference type="PROSITE" id="PS50835">
    <property type="entry name" value="IG_LIKE"/>
    <property type="match status" value="3"/>
</dbReference>
<dbReference type="InterPro" id="IPR007110">
    <property type="entry name" value="Ig-like_dom"/>
</dbReference>
<keyword evidence="4" id="KW-0812">Transmembrane</keyword>
<dbReference type="EMBL" id="BSEH01001119">
    <property type="protein sequence ID" value="GLJ59600.1"/>
    <property type="molecule type" value="Genomic_DNA"/>
</dbReference>
<evidence type="ECO:0000256" key="4">
    <source>
        <dbReference type="SAM" id="Phobius"/>
    </source>
</evidence>
<evidence type="ECO:0000313" key="8">
    <source>
        <dbReference type="Proteomes" id="UP001234787"/>
    </source>
</evidence>
<feature type="domain" description="Ig-like" evidence="5">
    <location>
        <begin position="365"/>
        <end position="453"/>
    </location>
</feature>
<dbReference type="InterPro" id="IPR003599">
    <property type="entry name" value="Ig_sub"/>
</dbReference>
<dbReference type="CDD" id="cd00063">
    <property type="entry name" value="FN3"/>
    <property type="match status" value="2"/>
</dbReference>
<dbReference type="InterPro" id="IPR013098">
    <property type="entry name" value="Ig_I-set"/>
</dbReference>
<feature type="domain" description="Fibronectin type-III" evidence="6">
    <location>
        <begin position="471"/>
        <end position="570"/>
    </location>
</feature>
<protein>
    <submittedName>
        <fullName evidence="7">Uncharacterized protein</fullName>
    </submittedName>
</protein>
<comment type="caution">
    <text evidence="7">The sequence shown here is derived from an EMBL/GenBank/DDBJ whole genome shotgun (WGS) entry which is preliminary data.</text>
</comment>
<dbReference type="Pfam" id="PF13927">
    <property type="entry name" value="Ig_3"/>
    <property type="match status" value="1"/>
</dbReference>
<reference evidence="7" key="1">
    <citation type="submission" date="2022-12" db="EMBL/GenBank/DDBJ databases">
        <title>Chromosome-Level Genome Assembly of Japanese Cedar (Cryptomeriajaponica D. Don).</title>
        <authorList>
            <person name="Fujino T."/>
            <person name="Yamaguchi K."/>
            <person name="Yokoyama T."/>
            <person name="Hamanaka T."/>
            <person name="Harazono Y."/>
            <person name="Kamada H."/>
            <person name="Kobayashi W."/>
            <person name="Ujino-Ihara T."/>
            <person name="Uchiyama K."/>
            <person name="Matsumoto A."/>
            <person name="Izuno A."/>
            <person name="Tsumura Y."/>
            <person name="Toyoda A."/>
            <person name="Shigenobu S."/>
            <person name="Moriguchi Y."/>
            <person name="Ueno S."/>
            <person name="Kasahara M."/>
        </authorList>
    </citation>
    <scope>NUCLEOTIDE SEQUENCE</scope>
</reference>
<name>A0AAD3NPK7_CRYJA</name>
<feature type="region of interest" description="Disordered" evidence="3">
    <location>
        <begin position="563"/>
        <end position="587"/>
    </location>
</feature>
<sequence length="759" mass="85495">MFDRLRWAGPNRSDNADELEKRHKVSEVSPDSNQWDLEFIKPTSDDSGTYYCIGTYHNSDKLNASVQVAIYNPVTIDSCHVRQFLLDGQSGGKIACTISGDSSTVWLFKDNLPLSNYNNRYKWNNDDAIVVNGEVNQTDAGIYSIKIRDGRGQKIEQNIEVQVHSKPQIFNDTNQIQFHGIDGEPAQLQCLASGVPKPLVTWLDPKLRNLTKEAGYITNQESGILIIDKVNRNTDEGEFQCTANNNVGEASRKVSMLVYTRPIIDTFIDQTVDEGTEVTFDCRARGHPKPEFSIRKHGNNQQSYRVGNPQFKDMDIQQDPVNKDLYTYRLTIIATQFNFGLHYCNATNEAGTAERSNNLFVRYKPDLSLTPREQHVRLGKKISYTCHIKGYPKPVVTWKIEGVQVVHSNATFLASRDQQTHIGTMSPPDQQQAGKTITCIALNDMGITEQNIIPKFTTTPGQVIPTLLARTPTTVKLLLNVNNDGGERIRAFRYRLEGTTLNIMDTTYAYRKDTQAETSIDASPNPQTEYTIRNLLPNYSYKVVIRAVNDMGVGDFNEFHVDTLQPTRPEPPIITKPVTSSSQHTTSGYQSQYNNGYLLEWAPPNLDNGDPVTMYIIKYNKITIDALNMVSDDKDMRTIEQMNGRPLNAKLGPLEANQRYGIQLHARNKYGDSDAATIVIYTTTDRPPMEDFEPQSSAWVWLKDTPTPTLIIFLAVAFLCLVAIDLIFCSCFQMGISHRIRGWCCPTETNSGIGDKIHT</sequence>
<keyword evidence="2" id="KW-0393">Immunoglobulin domain</keyword>
<dbReference type="Pfam" id="PF07679">
    <property type="entry name" value="I-set"/>
    <property type="match status" value="2"/>
</dbReference>
<dbReference type="SMART" id="SM00408">
    <property type="entry name" value="IGc2"/>
    <property type="match status" value="2"/>
</dbReference>
<dbReference type="SMART" id="SM00060">
    <property type="entry name" value="FN3"/>
    <property type="match status" value="2"/>
</dbReference>